<dbReference type="KEGG" id="ptkz:JDV02_003566"/>
<evidence type="ECO:0000256" key="2">
    <source>
        <dbReference type="ARBA" id="ARBA00022946"/>
    </source>
</evidence>
<comment type="subcellular location">
    <subcellularLocation>
        <location evidence="1">Mitochondrion</location>
    </subcellularLocation>
</comment>
<evidence type="ECO:0000313" key="5">
    <source>
        <dbReference type="EMBL" id="UNI17193.1"/>
    </source>
</evidence>
<protein>
    <submittedName>
        <fullName evidence="5">Uncharacterized protein</fullName>
    </submittedName>
</protein>
<evidence type="ECO:0000256" key="4">
    <source>
        <dbReference type="SAM" id="MobiDB-lite"/>
    </source>
</evidence>
<dbReference type="EMBL" id="CP086356">
    <property type="protein sequence ID" value="UNI17193.1"/>
    <property type="molecule type" value="Genomic_DNA"/>
</dbReference>
<dbReference type="Pfam" id="PF12921">
    <property type="entry name" value="ATP13"/>
    <property type="match status" value="1"/>
</dbReference>
<evidence type="ECO:0000313" key="6">
    <source>
        <dbReference type="Proteomes" id="UP000829364"/>
    </source>
</evidence>
<dbReference type="RefSeq" id="XP_047840674.1">
    <property type="nucleotide sequence ID" value="XM_047984699.1"/>
</dbReference>
<accession>A0A9Q8V8Z2</accession>
<dbReference type="Proteomes" id="UP000829364">
    <property type="component" value="Chromosome 3"/>
</dbReference>
<dbReference type="OrthoDB" id="185373at2759"/>
<gene>
    <name evidence="5" type="ORF">JDV02_003566</name>
</gene>
<dbReference type="AlphaFoldDB" id="A0A9Q8V8Z2"/>
<feature type="compositionally biased region" description="Low complexity" evidence="4">
    <location>
        <begin position="110"/>
        <end position="124"/>
    </location>
</feature>
<evidence type="ECO:0000256" key="1">
    <source>
        <dbReference type="ARBA" id="ARBA00004173"/>
    </source>
</evidence>
<name>A0A9Q8V8Z2_9HYPO</name>
<dbReference type="GO" id="GO:0005739">
    <property type="term" value="C:mitochondrion"/>
    <property type="evidence" value="ECO:0007669"/>
    <property type="project" value="UniProtKB-SubCell"/>
</dbReference>
<keyword evidence="6" id="KW-1185">Reference proteome</keyword>
<feature type="region of interest" description="Disordered" evidence="4">
    <location>
        <begin position="104"/>
        <end position="125"/>
    </location>
</feature>
<dbReference type="GeneID" id="72065523"/>
<keyword evidence="3" id="KW-0496">Mitochondrion</keyword>
<organism evidence="5 6">
    <name type="scientific">Purpureocillium takamizusanense</name>
    <dbReference type="NCBI Taxonomy" id="2060973"/>
    <lineage>
        <taxon>Eukaryota</taxon>
        <taxon>Fungi</taxon>
        <taxon>Dikarya</taxon>
        <taxon>Ascomycota</taxon>
        <taxon>Pezizomycotina</taxon>
        <taxon>Sordariomycetes</taxon>
        <taxon>Hypocreomycetidae</taxon>
        <taxon>Hypocreales</taxon>
        <taxon>Ophiocordycipitaceae</taxon>
        <taxon>Purpureocillium</taxon>
    </lineage>
</organism>
<keyword evidence="2" id="KW-0809">Transit peptide</keyword>
<sequence length="767" mass="87576">MGLAAPLWLQTPDGLQISGRCPIVKLKLAAAPSFPCAFLNPLDTSAPIVCIASHRTAPHRGTMALRRPIWQHSPRICTISALNAPRHDAPFRCNAVVSSSSATPSRRRLASQAAASQATVQHAQPPEYLLPRRDRTALDDVLSALQTKNTDQLFDAFMAWTDILADTSSPLHDAAVRQAQHLPGPTLSELLRSFDPVASPAHDVAHGLNITQGQTQFMDVGDLVDEFGVRTRHCRLLPALQVLIDVRGDSSSNSLTPSDYEVCLRCAGAAVGHRAAKEIWNAMAKHGVQDSRTSQTWNEFIKARFITEPLYYQFDRSRVANLARHMYSNRDPLPRERIRRMDHMRLSLNALKREPWNRRREEPDEDLRRLLRRRYDFSAYKNHWVRALYYGLEMDEALLCTSIIAFARSSSLDHVTMILKSYYGIEIEAAADQPAGIHISGGVDLLSDSPLRPTVRLLDAIVEAFGAMSLIPLGMKLVDFVSRRYDVPIPAATWSNTLSWTYVCASKPFQSMRRLRDDWQDTATSADDVLQVWNVMTSEPHNVEPSFDDYDIYVKTLLKKQSFDTALDVIRHNILPYYDSLVEEYEKALLDEILQNDIALPPSSSALTTPARRRRLQAQLRKDDAHHRISSWFTRLLKSASGNRLHRVGPFARVLVPDLLAEFPEFFHPQIRYRTEQGHVQLERPEATRRFEWFREWRVTLPSKKAGFEVRDLEGADQSDFEWPRVQPMRVLEWRRRPKARLDKLGKAPADADKREWWNRLEEELLR</sequence>
<proteinExistence type="predicted"/>
<evidence type="ECO:0000256" key="3">
    <source>
        <dbReference type="ARBA" id="ARBA00023128"/>
    </source>
</evidence>
<dbReference type="InterPro" id="IPR024319">
    <property type="entry name" value="ATPase_expression_mit"/>
</dbReference>
<reference evidence="5" key="1">
    <citation type="submission" date="2021-11" db="EMBL/GenBank/DDBJ databases">
        <title>Purpureocillium_takamizusanense_genome.</title>
        <authorList>
            <person name="Nguyen N.-H."/>
        </authorList>
    </citation>
    <scope>NUCLEOTIDE SEQUENCE</scope>
    <source>
        <strain evidence="5">PT3</strain>
    </source>
</reference>